<feature type="region of interest" description="Disordered" evidence="1">
    <location>
        <begin position="143"/>
        <end position="175"/>
    </location>
</feature>
<evidence type="ECO:0000256" key="1">
    <source>
        <dbReference type="SAM" id="MobiDB-lite"/>
    </source>
</evidence>
<reference evidence="3" key="1">
    <citation type="submission" date="2021-12" db="EMBL/GenBank/DDBJ databases">
        <title>Discovery of the Pendulisporaceae a myxobacterial family with distinct sporulation behavior and unique specialized metabolism.</title>
        <authorList>
            <person name="Garcia R."/>
            <person name="Popoff A."/>
            <person name="Bader C.D."/>
            <person name="Loehr J."/>
            <person name="Walesch S."/>
            <person name="Walt C."/>
            <person name="Boldt J."/>
            <person name="Bunk B."/>
            <person name="Haeckl F.J.F.P.J."/>
            <person name="Gunesch A.P."/>
            <person name="Birkelbach J."/>
            <person name="Nuebel U."/>
            <person name="Pietschmann T."/>
            <person name="Bach T."/>
            <person name="Mueller R."/>
        </authorList>
    </citation>
    <scope>NUCLEOTIDE SEQUENCE</scope>
    <source>
        <strain evidence="3">MSr11367</strain>
    </source>
</reference>
<feature type="signal peptide" evidence="2">
    <location>
        <begin position="1"/>
        <end position="19"/>
    </location>
</feature>
<feature type="compositionally biased region" description="Gly residues" evidence="1">
    <location>
        <begin position="156"/>
        <end position="175"/>
    </location>
</feature>
<sequence>MRFIPAVFALSAFTLAACASNSSPDSDHAAVSGDATSETELACSKTVVPSNLPANLCDTPAANDLTLEEWLDTTKCDAVVGQGAGAPEICVRIGRNVNIQRFIPLSPGGPYQARAIAVVATNDMTVDGPVSVAAFESNDGSMFYDESGPGAPDPRGAGGSAGGGGHVTAGGGSNGGPAYGSDTAIPLVGGSRGGSTYIGVPGGTGGGGGGAVQLVACHRLTVTANATIDAGGGGGQAGGFGTPPELSGGAGGGGGSGGTILLEAARMNIKGALGANGGGGGGGGGSSSPPTGICDSGGPGTRGTVTTSPASGGSPAGGGGGGQGGTGTSPPAAGSPSQCDLSRPAGPGGGGGAVGRIRLNVLAGTQPDIAGAVFSPGPSIGTVATH</sequence>
<feature type="compositionally biased region" description="Gly residues" evidence="1">
    <location>
        <begin position="314"/>
        <end position="327"/>
    </location>
</feature>
<dbReference type="Proteomes" id="UP001374803">
    <property type="component" value="Chromosome"/>
</dbReference>
<keyword evidence="2" id="KW-0732">Signal</keyword>
<dbReference type="PRINTS" id="PR01228">
    <property type="entry name" value="EGGSHELL"/>
</dbReference>
<accession>A0ABZ2LG82</accession>
<feature type="chain" id="PRO_5045585406" evidence="2">
    <location>
        <begin position="20"/>
        <end position="386"/>
    </location>
</feature>
<organism evidence="3 4">
    <name type="scientific">Pendulispora rubella</name>
    <dbReference type="NCBI Taxonomy" id="2741070"/>
    <lineage>
        <taxon>Bacteria</taxon>
        <taxon>Pseudomonadati</taxon>
        <taxon>Myxococcota</taxon>
        <taxon>Myxococcia</taxon>
        <taxon>Myxococcales</taxon>
        <taxon>Sorangiineae</taxon>
        <taxon>Pendulisporaceae</taxon>
        <taxon>Pendulispora</taxon>
    </lineage>
</organism>
<evidence type="ECO:0000313" key="4">
    <source>
        <dbReference type="Proteomes" id="UP001374803"/>
    </source>
</evidence>
<protein>
    <submittedName>
        <fullName evidence="3">Uncharacterized protein</fullName>
    </submittedName>
</protein>
<dbReference type="EMBL" id="CP089983">
    <property type="protein sequence ID" value="WXB09921.1"/>
    <property type="molecule type" value="Genomic_DNA"/>
</dbReference>
<name>A0ABZ2LG82_9BACT</name>
<dbReference type="PROSITE" id="PS51257">
    <property type="entry name" value="PROKAR_LIPOPROTEIN"/>
    <property type="match status" value="1"/>
</dbReference>
<feature type="region of interest" description="Disordered" evidence="1">
    <location>
        <begin position="235"/>
        <end position="254"/>
    </location>
</feature>
<dbReference type="RefSeq" id="WP_394839594.1">
    <property type="nucleotide sequence ID" value="NZ_CP089929.1"/>
</dbReference>
<keyword evidence="4" id="KW-1185">Reference proteome</keyword>
<feature type="compositionally biased region" description="Low complexity" evidence="1">
    <location>
        <begin position="328"/>
        <end position="338"/>
    </location>
</feature>
<gene>
    <name evidence="3" type="ORF">LVJ94_22165</name>
</gene>
<evidence type="ECO:0000313" key="3">
    <source>
        <dbReference type="EMBL" id="WXB09921.1"/>
    </source>
</evidence>
<feature type="region of interest" description="Disordered" evidence="1">
    <location>
        <begin position="278"/>
        <end position="352"/>
    </location>
</feature>
<proteinExistence type="predicted"/>
<evidence type="ECO:0000256" key="2">
    <source>
        <dbReference type="SAM" id="SignalP"/>
    </source>
</evidence>